<gene>
    <name evidence="1" type="ORF">FOPG_12983</name>
</gene>
<name>X0H5B1_FUSOX</name>
<dbReference type="Proteomes" id="UP000030676">
    <property type="component" value="Unassembled WGS sequence"/>
</dbReference>
<reference evidence="1" key="1">
    <citation type="submission" date="2011-11" db="EMBL/GenBank/DDBJ databases">
        <title>The Genome Sequence of Fusarium oxysporum PHW808.</title>
        <authorList>
            <consortium name="The Broad Institute Genome Sequencing Platform"/>
            <person name="Ma L.-J."/>
            <person name="Gale L.R."/>
            <person name="Schwartz D.C."/>
            <person name="Zhou S."/>
            <person name="Corby-Kistler H."/>
            <person name="Young S.K."/>
            <person name="Zeng Q."/>
            <person name="Gargeya S."/>
            <person name="Fitzgerald M."/>
            <person name="Haas B."/>
            <person name="Abouelleil A."/>
            <person name="Alvarado L."/>
            <person name="Arachchi H.M."/>
            <person name="Berlin A."/>
            <person name="Brown A."/>
            <person name="Chapman S.B."/>
            <person name="Chen Z."/>
            <person name="Dunbar C."/>
            <person name="Freedman E."/>
            <person name="Gearin G."/>
            <person name="Goldberg J."/>
            <person name="Griggs A."/>
            <person name="Gujja S."/>
            <person name="Heiman D."/>
            <person name="Howarth C."/>
            <person name="Larson L."/>
            <person name="Lui A."/>
            <person name="MacDonald P.J.P."/>
            <person name="Montmayeur A."/>
            <person name="Murphy C."/>
            <person name="Neiman D."/>
            <person name="Pearson M."/>
            <person name="Priest M."/>
            <person name="Roberts A."/>
            <person name="Saif S."/>
            <person name="Shea T."/>
            <person name="Shenoy N."/>
            <person name="Sisk P."/>
            <person name="Stolte C."/>
            <person name="Sykes S."/>
            <person name="Wortman J."/>
            <person name="Nusbaum C."/>
            <person name="Birren B."/>
        </authorList>
    </citation>
    <scope>NUCLEOTIDE SEQUENCE [LARGE SCALE GENOMIC DNA]</scope>
    <source>
        <strain evidence="1">54008</strain>
    </source>
</reference>
<sequence>MQAIVQNVLANLTGLCLLENPQAINSADLFST</sequence>
<organism evidence="1">
    <name type="scientific">Fusarium oxysporum f. sp. conglutinans race 2 54008</name>
    <dbReference type="NCBI Taxonomy" id="1089457"/>
    <lineage>
        <taxon>Eukaryota</taxon>
        <taxon>Fungi</taxon>
        <taxon>Dikarya</taxon>
        <taxon>Ascomycota</taxon>
        <taxon>Pezizomycotina</taxon>
        <taxon>Sordariomycetes</taxon>
        <taxon>Hypocreomycetidae</taxon>
        <taxon>Hypocreales</taxon>
        <taxon>Nectriaceae</taxon>
        <taxon>Fusarium</taxon>
        <taxon>Fusarium oxysporum species complex</taxon>
    </lineage>
</organism>
<dbReference type="HOGENOM" id="CLU_3392402_0_0_1"/>
<dbReference type="AlphaFoldDB" id="X0H5B1"/>
<reference evidence="1" key="2">
    <citation type="submission" date="2014-03" db="EMBL/GenBank/DDBJ databases">
        <title>The Genome Annotation of Fusarium oxysporum PHW808.</title>
        <authorList>
            <consortium name="The Broad Institute Genomics Platform"/>
            <person name="Ma L.-J."/>
            <person name="Corby-Kistler H."/>
            <person name="Broz K."/>
            <person name="Gale L.R."/>
            <person name="Jonkers W."/>
            <person name="O'Donnell K."/>
            <person name="Ploetz R."/>
            <person name="Steinberg C."/>
            <person name="Schwartz D.C."/>
            <person name="VanEtten H."/>
            <person name="Zhou S."/>
            <person name="Young S.K."/>
            <person name="Zeng Q."/>
            <person name="Gargeya S."/>
            <person name="Fitzgerald M."/>
            <person name="Abouelleil A."/>
            <person name="Alvarado L."/>
            <person name="Chapman S.B."/>
            <person name="Gainer-Dewar J."/>
            <person name="Goldberg J."/>
            <person name="Griggs A."/>
            <person name="Gujja S."/>
            <person name="Hansen M."/>
            <person name="Howarth C."/>
            <person name="Imamovic A."/>
            <person name="Ireland A."/>
            <person name="Larimer J."/>
            <person name="McCowan C."/>
            <person name="Murphy C."/>
            <person name="Pearson M."/>
            <person name="Poon T.W."/>
            <person name="Priest M."/>
            <person name="Roberts A."/>
            <person name="Saif S."/>
            <person name="Shea T."/>
            <person name="Sykes S."/>
            <person name="Wortman J."/>
            <person name="Nusbaum C."/>
            <person name="Birren B."/>
        </authorList>
    </citation>
    <scope>NUCLEOTIDE SEQUENCE</scope>
    <source>
        <strain evidence="1">54008</strain>
    </source>
</reference>
<protein>
    <submittedName>
        <fullName evidence="1">Uncharacterized protein</fullName>
    </submittedName>
</protein>
<dbReference type="EMBL" id="KK033228">
    <property type="protein sequence ID" value="EXL71253.1"/>
    <property type="molecule type" value="Genomic_DNA"/>
</dbReference>
<proteinExistence type="predicted"/>
<accession>X0H5B1</accession>
<evidence type="ECO:0000313" key="1">
    <source>
        <dbReference type="EMBL" id="EXL71253.1"/>
    </source>
</evidence>